<feature type="transmembrane region" description="Helical" evidence="1">
    <location>
        <begin position="39"/>
        <end position="59"/>
    </location>
</feature>
<comment type="caution">
    <text evidence="2">The sequence shown here is derived from an EMBL/GenBank/DDBJ whole genome shotgun (WGS) entry which is preliminary data.</text>
</comment>
<dbReference type="EMBL" id="WRXO01000007">
    <property type="protein sequence ID" value="MVT43412.1"/>
    <property type="molecule type" value="Genomic_DNA"/>
</dbReference>
<organism evidence="2 3">
    <name type="scientific">Chitinophaga oryziterrae</name>
    <dbReference type="NCBI Taxonomy" id="1031224"/>
    <lineage>
        <taxon>Bacteria</taxon>
        <taxon>Pseudomonadati</taxon>
        <taxon>Bacteroidota</taxon>
        <taxon>Chitinophagia</taxon>
        <taxon>Chitinophagales</taxon>
        <taxon>Chitinophagaceae</taxon>
        <taxon>Chitinophaga</taxon>
    </lineage>
</organism>
<evidence type="ECO:0000256" key="1">
    <source>
        <dbReference type="SAM" id="Phobius"/>
    </source>
</evidence>
<sequence length="147" mass="16883">MNILSGLFEAVGLYSTSGGLGEHLRGLDVNCQTFSRQSAYSIVFLFMILVNAVIMLNYYYGLLNRHPFNKLGWWLINVFTGAFIIYLIAYLEPHRDLVNNNYCQELNFHNGDCVRFGLTAAIYSVIWSVLLSLFIKWKSIVNKKIPF</sequence>
<keyword evidence="1" id="KW-0472">Membrane</keyword>
<keyword evidence="3" id="KW-1185">Reference proteome</keyword>
<proteinExistence type="predicted"/>
<dbReference type="RefSeq" id="WP_157302022.1">
    <property type="nucleotide sequence ID" value="NZ_BAAAZB010000015.1"/>
</dbReference>
<keyword evidence="1" id="KW-1133">Transmembrane helix</keyword>
<dbReference type="AlphaFoldDB" id="A0A6N8JGY0"/>
<gene>
    <name evidence="2" type="ORF">GO495_22630</name>
</gene>
<dbReference type="OrthoDB" id="672208at2"/>
<feature type="transmembrane region" description="Helical" evidence="1">
    <location>
        <begin position="116"/>
        <end position="135"/>
    </location>
</feature>
<evidence type="ECO:0000313" key="2">
    <source>
        <dbReference type="EMBL" id="MVT43412.1"/>
    </source>
</evidence>
<feature type="transmembrane region" description="Helical" evidence="1">
    <location>
        <begin position="71"/>
        <end position="91"/>
    </location>
</feature>
<reference evidence="2 3" key="1">
    <citation type="submission" date="2019-12" db="EMBL/GenBank/DDBJ databases">
        <title>The draft genomic sequence of strain Chitinophaga oryziterrae JCM 16595.</title>
        <authorList>
            <person name="Zhang X."/>
        </authorList>
    </citation>
    <scope>NUCLEOTIDE SEQUENCE [LARGE SCALE GENOMIC DNA]</scope>
    <source>
        <strain evidence="2 3">JCM 16595</strain>
    </source>
</reference>
<dbReference type="Proteomes" id="UP000468388">
    <property type="component" value="Unassembled WGS sequence"/>
</dbReference>
<evidence type="ECO:0000313" key="3">
    <source>
        <dbReference type="Proteomes" id="UP000468388"/>
    </source>
</evidence>
<name>A0A6N8JGY0_9BACT</name>
<protein>
    <submittedName>
        <fullName evidence="2">Uncharacterized protein</fullName>
    </submittedName>
</protein>
<keyword evidence="1" id="KW-0812">Transmembrane</keyword>
<accession>A0A6N8JGY0</accession>